<comment type="caution">
    <text evidence="2">The sequence shown here is derived from an EMBL/GenBank/DDBJ whole genome shotgun (WGS) entry which is preliminary data.</text>
</comment>
<evidence type="ECO:0000313" key="3">
    <source>
        <dbReference type="Proteomes" id="UP000008974"/>
    </source>
</evidence>
<proteinExistence type="predicted"/>
<dbReference type="AlphaFoldDB" id="E1F0P8"/>
<feature type="transmembrane region" description="Helical" evidence="1">
    <location>
        <begin position="39"/>
        <end position="65"/>
    </location>
</feature>
<dbReference type="Gene3D" id="1.20.5.820">
    <property type="entry name" value="Preprotein translocase SecE subunit"/>
    <property type="match status" value="1"/>
</dbReference>
<reference evidence="2 3" key="1">
    <citation type="journal article" date="2010" name="BMC Genomics">
        <title>Genome analysis and comparative genomics of a Giardia intestinalis assemblage E isolate.</title>
        <authorList>
            <person name="Jerlstrom-Hultqvist J."/>
            <person name="Franzen O."/>
            <person name="Ankarklev J."/>
            <person name="Xu F."/>
            <person name="Nohynkova E."/>
            <person name="Andersson J.O."/>
            <person name="Svard S.G."/>
            <person name="Andersson B."/>
        </authorList>
    </citation>
    <scope>NUCLEOTIDE SEQUENCE [LARGE SCALE GENOMIC DNA]</scope>
    <source>
        <strain evidence="2 3">P15</strain>
    </source>
</reference>
<dbReference type="EMBL" id="ACVC01000109">
    <property type="protein sequence ID" value="EFO63978.1"/>
    <property type="molecule type" value="Genomic_DNA"/>
</dbReference>
<dbReference type="Proteomes" id="UP000008974">
    <property type="component" value="Unassembled WGS sequence"/>
</dbReference>
<accession>E1F0P8</accession>
<dbReference type="OrthoDB" id="2401875at2759"/>
<dbReference type="SUPFAM" id="SSF103456">
    <property type="entry name" value="Preprotein translocase SecE subunit"/>
    <property type="match status" value="1"/>
</dbReference>
<dbReference type="VEuPathDB" id="GiardiaDB:GLP15_34"/>
<keyword evidence="1" id="KW-0812">Transmembrane</keyword>
<sequence length="74" mass="7839">MSGKSTNQGLVAKAKGEIASMRRFWNGCDKPTSEEVKKLIVSAGMGIIAIGVTGFAIKTVSYPIFRLLSGASMM</sequence>
<dbReference type="OMA" id="MRRFWNG"/>
<protein>
    <submittedName>
        <fullName evidence="2">Sec61-gamma</fullName>
    </submittedName>
</protein>
<dbReference type="InterPro" id="IPR023391">
    <property type="entry name" value="Prot_translocase_SecE_dom_sf"/>
</dbReference>
<gene>
    <name evidence="2" type="ORF">GLP15_34</name>
</gene>
<evidence type="ECO:0000313" key="2">
    <source>
        <dbReference type="EMBL" id="EFO63978.1"/>
    </source>
</evidence>
<evidence type="ECO:0000256" key="1">
    <source>
        <dbReference type="SAM" id="Phobius"/>
    </source>
</evidence>
<organism evidence="2 3">
    <name type="scientific">Giardia intestinalis (strain P15)</name>
    <name type="common">Giardia lamblia</name>
    <dbReference type="NCBI Taxonomy" id="658858"/>
    <lineage>
        <taxon>Eukaryota</taxon>
        <taxon>Metamonada</taxon>
        <taxon>Diplomonadida</taxon>
        <taxon>Hexamitidae</taxon>
        <taxon>Giardiinae</taxon>
        <taxon>Giardia</taxon>
    </lineage>
</organism>
<name>E1F0P8_GIAIA</name>
<keyword evidence="1" id="KW-1133">Transmembrane helix</keyword>
<keyword evidence="1" id="KW-0472">Membrane</keyword>